<protein>
    <recommendedName>
        <fullName evidence="3">DNA methylase N-4/N-6 domain-containing protein</fullName>
    </recommendedName>
</protein>
<sequence>MQLDIIERLINRYSNPGDIVLDPFSGIMSVPYMAIKSGRYGIGIELSADYYRDGVGYLRNAEMQRGEPTLFDFLDDGRGANQICNK</sequence>
<dbReference type="EMBL" id="VSSQ01056288">
    <property type="protein sequence ID" value="MPN10147.1"/>
    <property type="molecule type" value="Genomic_DNA"/>
</dbReference>
<gene>
    <name evidence="4" type="ORF">SDC9_157442</name>
</gene>
<reference evidence="4" key="1">
    <citation type="submission" date="2019-08" db="EMBL/GenBank/DDBJ databases">
        <authorList>
            <person name="Kucharzyk K."/>
            <person name="Murdoch R.W."/>
            <person name="Higgins S."/>
            <person name="Loffler F."/>
        </authorList>
    </citation>
    <scope>NUCLEOTIDE SEQUENCE</scope>
</reference>
<dbReference type="InterPro" id="IPR001091">
    <property type="entry name" value="RM_Methyltransferase"/>
</dbReference>
<keyword evidence="2" id="KW-0808">Transferase</keyword>
<accession>A0A645F7F0</accession>
<dbReference type="GO" id="GO:0008170">
    <property type="term" value="F:N-methyltransferase activity"/>
    <property type="evidence" value="ECO:0007669"/>
    <property type="project" value="InterPro"/>
</dbReference>
<dbReference type="GO" id="GO:0003677">
    <property type="term" value="F:DNA binding"/>
    <property type="evidence" value="ECO:0007669"/>
    <property type="project" value="InterPro"/>
</dbReference>
<proteinExistence type="predicted"/>
<keyword evidence="1" id="KW-0489">Methyltransferase</keyword>
<evidence type="ECO:0000256" key="1">
    <source>
        <dbReference type="ARBA" id="ARBA00022603"/>
    </source>
</evidence>
<dbReference type="InterPro" id="IPR002941">
    <property type="entry name" value="DNA_methylase_N4/N6"/>
</dbReference>
<dbReference type="Pfam" id="PF01555">
    <property type="entry name" value="N6_N4_Mtase"/>
    <property type="match status" value="1"/>
</dbReference>
<comment type="caution">
    <text evidence="4">The sequence shown here is derived from an EMBL/GenBank/DDBJ whole genome shotgun (WGS) entry which is preliminary data.</text>
</comment>
<dbReference type="AlphaFoldDB" id="A0A645F7F0"/>
<evidence type="ECO:0000259" key="3">
    <source>
        <dbReference type="Pfam" id="PF01555"/>
    </source>
</evidence>
<dbReference type="InterPro" id="IPR029063">
    <property type="entry name" value="SAM-dependent_MTases_sf"/>
</dbReference>
<dbReference type="SUPFAM" id="SSF53335">
    <property type="entry name" value="S-adenosyl-L-methionine-dependent methyltransferases"/>
    <property type="match status" value="1"/>
</dbReference>
<feature type="domain" description="DNA methylase N-4/N-6" evidence="3">
    <location>
        <begin position="4"/>
        <end position="52"/>
    </location>
</feature>
<name>A0A645F7F0_9ZZZZ</name>
<dbReference type="Gene3D" id="3.40.50.150">
    <property type="entry name" value="Vaccinia Virus protein VP39"/>
    <property type="match status" value="1"/>
</dbReference>
<organism evidence="4">
    <name type="scientific">bioreactor metagenome</name>
    <dbReference type="NCBI Taxonomy" id="1076179"/>
    <lineage>
        <taxon>unclassified sequences</taxon>
        <taxon>metagenomes</taxon>
        <taxon>ecological metagenomes</taxon>
    </lineage>
</organism>
<dbReference type="GO" id="GO:0032259">
    <property type="term" value="P:methylation"/>
    <property type="evidence" value="ECO:0007669"/>
    <property type="project" value="UniProtKB-KW"/>
</dbReference>
<dbReference type="PRINTS" id="PR00508">
    <property type="entry name" value="S21N4MTFRASE"/>
</dbReference>
<evidence type="ECO:0000256" key="2">
    <source>
        <dbReference type="ARBA" id="ARBA00022679"/>
    </source>
</evidence>
<evidence type="ECO:0000313" key="4">
    <source>
        <dbReference type="EMBL" id="MPN10147.1"/>
    </source>
</evidence>